<dbReference type="eggNOG" id="COG0729">
    <property type="taxonomic scope" value="Bacteria"/>
</dbReference>
<dbReference type="InterPro" id="IPR000184">
    <property type="entry name" value="Bac_surfAg_D15"/>
</dbReference>
<dbReference type="KEGG" id="hch:HCH_02219"/>
<evidence type="ECO:0000256" key="2">
    <source>
        <dbReference type="ARBA" id="ARBA00022452"/>
    </source>
</evidence>
<evidence type="ECO:0000259" key="5">
    <source>
        <dbReference type="Pfam" id="PF01103"/>
    </source>
</evidence>
<reference evidence="7 8" key="1">
    <citation type="journal article" date="2005" name="Nucleic Acids Res.">
        <title>Genomic blueprint of Hahella chejuensis, a marine microbe producing an algicidal agent.</title>
        <authorList>
            <person name="Jeong H."/>
            <person name="Yim J.H."/>
            <person name="Lee C."/>
            <person name="Choi S.-H."/>
            <person name="Park Y.K."/>
            <person name="Yoon S.H."/>
            <person name="Hur C.-G."/>
            <person name="Kang H.-Y."/>
            <person name="Kim D."/>
            <person name="Lee H.H."/>
            <person name="Park K.H."/>
            <person name="Park S.-H."/>
            <person name="Park H.-S."/>
            <person name="Lee H.K."/>
            <person name="Oh T.K."/>
            <person name="Kim J.F."/>
        </authorList>
    </citation>
    <scope>NUCLEOTIDE SEQUENCE [LARGE SCALE GENOMIC DNA]</scope>
    <source>
        <strain evidence="7 8">KCTC 2396</strain>
    </source>
</reference>
<dbReference type="InterPro" id="IPR010827">
    <property type="entry name" value="BamA/TamA_POTRA"/>
</dbReference>
<keyword evidence="8" id="KW-1185">Reference proteome</keyword>
<evidence type="ECO:0000256" key="4">
    <source>
        <dbReference type="SAM" id="SignalP"/>
    </source>
</evidence>
<accession>Q2SJX8</accession>
<dbReference type="GO" id="GO:0019867">
    <property type="term" value="C:outer membrane"/>
    <property type="evidence" value="ECO:0007669"/>
    <property type="project" value="InterPro"/>
</dbReference>
<evidence type="ECO:0000259" key="6">
    <source>
        <dbReference type="Pfam" id="PF07244"/>
    </source>
</evidence>
<keyword evidence="3" id="KW-0472">Membrane</keyword>
<dbReference type="OrthoDB" id="9803054at2"/>
<dbReference type="Pfam" id="PF01103">
    <property type="entry name" value="Omp85"/>
    <property type="match status" value="1"/>
</dbReference>
<evidence type="ECO:0000313" key="7">
    <source>
        <dbReference type="EMBL" id="ABC29046.1"/>
    </source>
</evidence>
<dbReference type="RefSeq" id="WP_011396115.1">
    <property type="nucleotide sequence ID" value="NC_007645.1"/>
</dbReference>
<protein>
    <submittedName>
        <fullName evidence="7">Outer membrane protein</fullName>
    </submittedName>
</protein>
<comment type="subcellular location">
    <subcellularLocation>
        <location evidence="1">Membrane</location>
    </subcellularLocation>
</comment>
<dbReference type="EMBL" id="CP000155">
    <property type="protein sequence ID" value="ABC29046.1"/>
    <property type="molecule type" value="Genomic_DNA"/>
</dbReference>
<keyword evidence="4" id="KW-0732">Signal</keyword>
<dbReference type="Pfam" id="PF07244">
    <property type="entry name" value="POTRA"/>
    <property type="match status" value="1"/>
</dbReference>
<name>Q2SJX8_HAHCH</name>
<evidence type="ECO:0000313" key="8">
    <source>
        <dbReference type="Proteomes" id="UP000000238"/>
    </source>
</evidence>
<evidence type="ECO:0000256" key="3">
    <source>
        <dbReference type="ARBA" id="ARBA00023136"/>
    </source>
</evidence>
<evidence type="ECO:0000256" key="1">
    <source>
        <dbReference type="ARBA" id="ARBA00004370"/>
    </source>
</evidence>
<dbReference type="PANTHER" id="PTHR12815:SF42">
    <property type="entry name" value="BACTERIAL SURFACE ANTIGEN (D15) DOMAIN-CONTAINING PROTEIN"/>
    <property type="match status" value="1"/>
</dbReference>
<dbReference type="Gene3D" id="2.40.160.50">
    <property type="entry name" value="membrane protein fhac: a member of the omp85/tpsb transporter family"/>
    <property type="match status" value="1"/>
</dbReference>
<feature type="signal peptide" evidence="4">
    <location>
        <begin position="1"/>
        <end position="22"/>
    </location>
</feature>
<keyword evidence="2" id="KW-1134">Transmembrane beta strand</keyword>
<organism evidence="7 8">
    <name type="scientific">Hahella chejuensis (strain KCTC 2396)</name>
    <dbReference type="NCBI Taxonomy" id="349521"/>
    <lineage>
        <taxon>Bacteria</taxon>
        <taxon>Pseudomonadati</taxon>
        <taxon>Pseudomonadota</taxon>
        <taxon>Gammaproteobacteria</taxon>
        <taxon>Oceanospirillales</taxon>
        <taxon>Hahellaceae</taxon>
        <taxon>Hahella</taxon>
    </lineage>
</organism>
<sequence>MRLIRCLASFTFILAVSGLSHAIDIPFFSDKLKYEVVVEDNEELKSLVEDELDRQRDENLTLKQYTNPVKIARYEKDIIQRLLRSQGYYAGAVEYRLKDDDKGVTYLLTPGPLYKVKKITFDVPEALKLPRASTWPLREERALVASNVLDTQDALKKYIQESACYYEVKLSYVAEVNHADHSSTVVYRMEPSPSVNFGEIAITGLTSVKEEYLRNKLGYEAGQCFNRARVDQARLNLLKTNLIARIETNIAQPDNGRVNTSFTLQERNHRTRKAGIGYSTDEGFGLSLGWEHRNILGAGEKIEVGGRVSQVRRTVEGELTLPNFFRDDQSAVLNGDLTKKELDAYDSLSAQTSLTIKRQFTDILSGSIGTQLKYSEITDEGVTEEFGLVSFPFTLKLDTTDNLLDPRKGFILTAGVQPYIDTLETSRRFVKTTFSASTYLTADSFYWEPTLALRAATGSISGQSTADIPADERFYVGGGGSVRGYPYQSLSRITGDDPFGGSSFNEVSVETRFRFSESWGAVLFVDGGFAFDDANLQPGEELKWGAGVGLRYFTFFAPIRFDVGVPLSPRDDVDDNFQLYISIGQAF</sequence>
<proteinExistence type="predicted"/>
<dbReference type="HOGENOM" id="CLU_018618_0_1_6"/>
<dbReference type="Gene3D" id="3.10.20.310">
    <property type="entry name" value="membrane protein fhac"/>
    <property type="match status" value="1"/>
</dbReference>
<dbReference type="InterPro" id="IPR039910">
    <property type="entry name" value="D15-like"/>
</dbReference>
<feature type="domain" description="POTRA" evidence="6">
    <location>
        <begin position="196"/>
        <end position="267"/>
    </location>
</feature>
<dbReference type="AlphaFoldDB" id="Q2SJX8"/>
<dbReference type="PANTHER" id="PTHR12815">
    <property type="entry name" value="SORTING AND ASSEMBLY MACHINERY SAMM50 PROTEIN FAMILY MEMBER"/>
    <property type="match status" value="1"/>
</dbReference>
<keyword evidence="2" id="KW-0812">Transmembrane</keyword>
<gene>
    <name evidence="7" type="ordered locus">HCH_02219</name>
</gene>
<dbReference type="Proteomes" id="UP000000238">
    <property type="component" value="Chromosome"/>
</dbReference>
<dbReference type="STRING" id="349521.HCH_02219"/>
<feature type="chain" id="PRO_5004215123" evidence="4">
    <location>
        <begin position="23"/>
        <end position="587"/>
    </location>
</feature>
<feature type="domain" description="Bacterial surface antigen (D15)" evidence="5">
    <location>
        <begin position="294"/>
        <end position="587"/>
    </location>
</feature>